<keyword evidence="4" id="KW-1185">Reference proteome</keyword>
<dbReference type="Gene3D" id="2.30.30.110">
    <property type="match status" value="1"/>
</dbReference>
<name>A0ABY5HUA0_9SPIR</name>
<evidence type="ECO:0000256" key="1">
    <source>
        <dbReference type="PIRNR" id="PIRNR033490"/>
    </source>
</evidence>
<dbReference type="EC" id="3.1.-.-" evidence="1"/>
<dbReference type="Proteomes" id="UP001059401">
    <property type="component" value="Chromosome"/>
</dbReference>
<dbReference type="Pfam" id="PF02452">
    <property type="entry name" value="PemK_toxin"/>
    <property type="match status" value="1"/>
</dbReference>
<organism evidence="2 4">
    <name type="scientific">Treponema putidum</name>
    <dbReference type="NCBI Taxonomy" id="221027"/>
    <lineage>
        <taxon>Bacteria</taxon>
        <taxon>Pseudomonadati</taxon>
        <taxon>Spirochaetota</taxon>
        <taxon>Spirochaetia</taxon>
        <taxon>Spirochaetales</taxon>
        <taxon>Treponemataceae</taxon>
        <taxon>Treponema</taxon>
    </lineage>
</organism>
<dbReference type="EMBL" id="CP038802">
    <property type="protein sequence ID" value="UTY28398.1"/>
    <property type="molecule type" value="Genomic_DNA"/>
</dbReference>
<proteinExistence type="inferred from homology"/>
<dbReference type="SUPFAM" id="SSF50118">
    <property type="entry name" value="Cell growth inhibitor/plasmid maintenance toxic component"/>
    <property type="match status" value="1"/>
</dbReference>
<evidence type="ECO:0000313" key="2">
    <source>
        <dbReference type="EMBL" id="UTY28398.1"/>
    </source>
</evidence>
<keyword evidence="1" id="KW-0255">Endonuclease</keyword>
<dbReference type="PANTHER" id="PTHR33988">
    <property type="entry name" value="ENDORIBONUCLEASE MAZF-RELATED"/>
    <property type="match status" value="1"/>
</dbReference>
<dbReference type="RefSeq" id="WP_255805311.1">
    <property type="nucleotide sequence ID" value="NZ_CP038802.1"/>
</dbReference>
<sequence>MTHGEIWTIDFGQPVGSLPSKIRPAVVMQNDLLGIKDLNTVVVIPFTSNLDRADFEPNILIEKEETGLSKDSVAVIHLIGAVNKFCLEKKVSKLSEENYQKLVEAVVKLVANE</sequence>
<dbReference type="InterPro" id="IPR003477">
    <property type="entry name" value="PemK-like"/>
</dbReference>
<dbReference type="EMBL" id="CP038802">
    <property type="protein sequence ID" value="UTY29703.1"/>
    <property type="molecule type" value="Genomic_DNA"/>
</dbReference>
<gene>
    <name evidence="2" type="ORF">E4N76_04895</name>
    <name evidence="3" type="ORF">E4N76_12545</name>
</gene>
<comment type="similarity">
    <text evidence="1">Belongs to the PemK/MazF family.</text>
</comment>
<dbReference type="PIRSF" id="PIRSF033490">
    <property type="entry name" value="MazF"/>
    <property type="match status" value="1"/>
</dbReference>
<protein>
    <recommendedName>
        <fullName evidence="1">mRNA interferase</fullName>
        <ecNumber evidence="1">3.1.-.-</ecNumber>
    </recommendedName>
</protein>
<dbReference type="InterPro" id="IPR011067">
    <property type="entry name" value="Plasmid_toxin/cell-grow_inhib"/>
</dbReference>
<accession>A0ABY5HUA0</accession>
<reference evidence="2" key="1">
    <citation type="submission" date="2019-04" db="EMBL/GenBank/DDBJ databases">
        <title>Whole genome sequencing of oral phylogroup 2 treponemes.</title>
        <authorList>
            <person name="Chan Y."/>
            <person name="Zeng H.H."/>
            <person name="Yu X.L."/>
            <person name="Leung W.K."/>
            <person name="Watt R.M."/>
        </authorList>
    </citation>
    <scope>NUCLEOTIDE SEQUENCE</scope>
    <source>
        <strain evidence="2">OMZ 847</strain>
    </source>
</reference>
<evidence type="ECO:0000313" key="4">
    <source>
        <dbReference type="Proteomes" id="UP001059401"/>
    </source>
</evidence>
<comment type="function">
    <text evidence="1">Toxic component of a type II toxin-antitoxin (TA) system.</text>
</comment>
<evidence type="ECO:0000313" key="3">
    <source>
        <dbReference type="EMBL" id="UTY29703.1"/>
    </source>
</evidence>
<keyword evidence="1" id="KW-0540">Nuclease</keyword>
<dbReference type="PANTHER" id="PTHR33988:SF2">
    <property type="entry name" value="ENDORIBONUCLEASE MAZF"/>
    <property type="match status" value="1"/>
</dbReference>
<keyword evidence="1" id="KW-0378">Hydrolase</keyword>